<name>A0A450YDV5_9GAMM</name>
<dbReference type="InterPro" id="IPR044068">
    <property type="entry name" value="CB"/>
</dbReference>
<keyword evidence="4" id="KW-0233">DNA recombination</keyword>
<dbReference type="AlphaFoldDB" id="A0A450YDV5"/>
<dbReference type="GO" id="GO:0003677">
    <property type="term" value="F:DNA binding"/>
    <property type="evidence" value="ECO:0007669"/>
    <property type="project" value="UniProtKB-UniRule"/>
</dbReference>
<dbReference type="SUPFAM" id="SSF56349">
    <property type="entry name" value="DNA breaking-rejoining enzymes"/>
    <property type="match status" value="1"/>
</dbReference>
<evidence type="ECO:0000313" key="8">
    <source>
        <dbReference type="EMBL" id="VFK39684.1"/>
    </source>
</evidence>
<evidence type="ECO:0000259" key="7">
    <source>
        <dbReference type="PROSITE" id="PS51900"/>
    </source>
</evidence>
<feature type="domain" description="Tyr recombinase" evidence="6">
    <location>
        <begin position="140"/>
        <end position="316"/>
    </location>
</feature>
<dbReference type="InterPro" id="IPR013762">
    <property type="entry name" value="Integrase-like_cat_sf"/>
</dbReference>
<keyword evidence="3 5" id="KW-0238">DNA-binding</keyword>
<dbReference type="Pfam" id="PF00589">
    <property type="entry name" value="Phage_integrase"/>
    <property type="match status" value="1"/>
</dbReference>
<dbReference type="InterPro" id="IPR002104">
    <property type="entry name" value="Integrase_catalytic"/>
</dbReference>
<evidence type="ECO:0000256" key="4">
    <source>
        <dbReference type="ARBA" id="ARBA00023172"/>
    </source>
</evidence>
<dbReference type="CDD" id="cd00397">
    <property type="entry name" value="DNA_BRE_C"/>
    <property type="match status" value="1"/>
</dbReference>
<comment type="similarity">
    <text evidence="1">Belongs to the 'phage' integrase family.</text>
</comment>
<dbReference type="InterPro" id="IPR050090">
    <property type="entry name" value="Tyrosine_recombinase_XerCD"/>
</dbReference>
<evidence type="ECO:0000313" key="9">
    <source>
        <dbReference type="EMBL" id="VFK47146.1"/>
    </source>
</evidence>
<protein>
    <submittedName>
        <fullName evidence="8">Site-specific recombinase XerD</fullName>
    </submittedName>
</protein>
<keyword evidence="2" id="KW-0229">DNA integration</keyword>
<dbReference type="Gene3D" id="1.10.443.10">
    <property type="entry name" value="Intergrase catalytic core"/>
    <property type="match status" value="1"/>
</dbReference>
<feature type="domain" description="Core-binding (CB)" evidence="7">
    <location>
        <begin position="31"/>
        <end position="112"/>
    </location>
</feature>
<evidence type="ECO:0000256" key="2">
    <source>
        <dbReference type="ARBA" id="ARBA00022908"/>
    </source>
</evidence>
<dbReference type="PROSITE" id="PS51898">
    <property type="entry name" value="TYR_RECOMBINASE"/>
    <property type="match status" value="1"/>
</dbReference>
<dbReference type="InterPro" id="IPR011010">
    <property type="entry name" value="DNA_brk_join_enz"/>
</dbReference>
<dbReference type="EMBL" id="CAADFU010000088">
    <property type="protein sequence ID" value="VFK47146.1"/>
    <property type="molecule type" value="Genomic_DNA"/>
</dbReference>
<dbReference type="GO" id="GO:0015074">
    <property type="term" value="P:DNA integration"/>
    <property type="evidence" value="ECO:0007669"/>
    <property type="project" value="UniProtKB-KW"/>
</dbReference>
<evidence type="ECO:0000256" key="3">
    <source>
        <dbReference type="ARBA" id="ARBA00023125"/>
    </source>
</evidence>
<evidence type="ECO:0000256" key="5">
    <source>
        <dbReference type="PROSITE-ProRule" id="PRU01248"/>
    </source>
</evidence>
<dbReference type="PANTHER" id="PTHR30349">
    <property type="entry name" value="PHAGE INTEGRASE-RELATED"/>
    <property type="match status" value="1"/>
</dbReference>
<proteinExistence type="inferred from homology"/>
<accession>A0A450YDV5</accession>
<sequence length="319" mass="36507">MIPALTESKDLTYEQAEKIKNENVWQSLDTITILQAVSTFLEGLSKHTKESYRSAFNVLFRERLLDPNMSLKGLALMNLEAKLDQIKEKLPGKEATKQYRSAAFVSFTGFLQRRTQGLIHKAIPNKEKGRKTFVKIRDKTAGDILSINEIKAFLAVLKKQNLRNYLIAVIQLQGAKRISEVLEAKIEDIDWAEGAIRFKQKKSDVLEKTTMAFYNKSIMDDLRDYLGDRQEGIIFITRTGKHLSRFEARAFYQAGYKKAGIKKKGASHMLRATTITELSRRGFHPQEIATLSGHSNISMVSYYDRSSEERNPSRRFSMV</sequence>
<reference evidence="8" key="1">
    <citation type="submission" date="2019-02" db="EMBL/GenBank/DDBJ databases">
        <authorList>
            <person name="Gruber-Vodicka R. H."/>
            <person name="Seah K. B. B."/>
        </authorList>
    </citation>
    <scope>NUCLEOTIDE SEQUENCE</scope>
    <source>
        <strain evidence="9">BECK_S1320</strain>
        <strain evidence="8">BECK_S1321</strain>
    </source>
</reference>
<dbReference type="EMBL" id="CAADFR010000046">
    <property type="protein sequence ID" value="VFK39684.1"/>
    <property type="molecule type" value="Genomic_DNA"/>
</dbReference>
<evidence type="ECO:0000259" key="6">
    <source>
        <dbReference type="PROSITE" id="PS51898"/>
    </source>
</evidence>
<evidence type="ECO:0000256" key="1">
    <source>
        <dbReference type="ARBA" id="ARBA00008857"/>
    </source>
</evidence>
<gene>
    <name evidence="9" type="ORF">BECKSD772E_GA0070983_108814</name>
    <name evidence="8" type="ORF">BECKSD772F_GA0070984_104620</name>
</gene>
<dbReference type="GO" id="GO:0006310">
    <property type="term" value="P:DNA recombination"/>
    <property type="evidence" value="ECO:0007669"/>
    <property type="project" value="UniProtKB-KW"/>
</dbReference>
<dbReference type="PROSITE" id="PS51900">
    <property type="entry name" value="CB"/>
    <property type="match status" value="1"/>
</dbReference>
<organism evidence="8">
    <name type="scientific">Candidatus Kentrum sp. SD</name>
    <dbReference type="NCBI Taxonomy" id="2126332"/>
    <lineage>
        <taxon>Bacteria</taxon>
        <taxon>Pseudomonadati</taxon>
        <taxon>Pseudomonadota</taxon>
        <taxon>Gammaproteobacteria</taxon>
        <taxon>Candidatus Kentrum</taxon>
    </lineage>
</organism>
<dbReference type="PANTHER" id="PTHR30349:SF41">
    <property type="entry name" value="INTEGRASE_RECOMBINASE PROTEIN MJ0367-RELATED"/>
    <property type="match status" value="1"/>
</dbReference>